<keyword evidence="9" id="KW-0539">Nucleus</keyword>
<dbReference type="GO" id="GO:0005634">
    <property type="term" value="C:nucleus"/>
    <property type="evidence" value="ECO:0007669"/>
    <property type="project" value="UniProtKB-SubCell"/>
</dbReference>
<dbReference type="PROSITE" id="PS50235">
    <property type="entry name" value="USP_3"/>
    <property type="match status" value="1"/>
</dbReference>
<dbReference type="GO" id="GO:0006508">
    <property type="term" value="P:proteolysis"/>
    <property type="evidence" value="ECO:0007669"/>
    <property type="project" value="UniProtKB-KW"/>
</dbReference>
<reference evidence="12 13" key="1">
    <citation type="submission" date="2019-01" db="EMBL/GenBank/DDBJ databases">
        <title>Draft genome sequence of Psathyrella aberdarensis IHI B618.</title>
        <authorList>
            <person name="Buettner E."/>
            <person name="Kellner H."/>
        </authorList>
    </citation>
    <scope>NUCLEOTIDE SEQUENCE [LARGE SCALE GENOMIC DNA]</scope>
    <source>
        <strain evidence="12 13">IHI B618</strain>
    </source>
</reference>
<dbReference type="GO" id="GO:0004843">
    <property type="term" value="F:cysteine-type deubiquitinase activity"/>
    <property type="evidence" value="ECO:0007669"/>
    <property type="project" value="UniProtKB-EC"/>
</dbReference>
<dbReference type="GO" id="GO:0016579">
    <property type="term" value="P:protein deubiquitination"/>
    <property type="evidence" value="ECO:0007669"/>
    <property type="project" value="InterPro"/>
</dbReference>
<evidence type="ECO:0000256" key="1">
    <source>
        <dbReference type="ARBA" id="ARBA00000707"/>
    </source>
</evidence>
<evidence type="ECO:0000256" key="6">
    <source>
        <dbReference type="ARBA" id="ARBA00022786"/>
    </source>
</evidence>
<keyword evidence="6" id="KW-0833">Ubl conjugation pathway</keyword>
<name>A0A4V1Q348_9AGAR</name>
<dbReference type="PROSITE" id="PS00973">
    <property type="entry name" value="USP_2"/>
    <property type="match status" value="1"/>
</dbReference>
<evidence type="ECO:0000256" key="8">
    <source>
        <dbReference type="ARBA" id="ARBA00022807"/>
    </source>
</evidence>
<dbReference type="Gene3D" id="3.90.70.10">
    <property type="entry name" value="Cysteine proteinases"/>
    <property type="match status" value="1"/>
</dbReference>
<dbReference type="PANTHER" id="PTHR24006">
    <property type="entry name" value="UBIQUITIN CARBOXYL-TERMINAL HYDROLASE"/>
    <property type="match status" value="1"/>
</dbReference>
<feature type="compositionally biased region" description="Basic residues" evidence="10">
    <location>
        <begin position="104"/>
        <end position="114"/>
    </location>
</feature>
<evidence type="ECO:0000259" key="11">
    <source>
        <dbReference type="PROSITE" id="PS50235"/>
    </source>
</evidence>
<dbReference type="InterPro" id="IPR050164">
    <property type="entry name" value="Peptidase_C19"/>
</dbReference>
<sequence length="407" mass="45799">MERKKQKHAITFPTILDMNQFLGGQVSLDGPSSVNGSQQVDAIYELRGILLHKGSSAYHGHYEAQVYDTELASWFQFNDEAVSNIASLTGKPRGKDSGETTKANRAKSRPKKKRRIEDSGDELPESSQTNGESKDDPQLISSKDAYMLVYARRGHGNGCIACQPPTTALEVVDALNAKHENTCAEYEQSNDEFKAMFDQKLQTVQEIYREWQTPDLNENSVVVHEQGLRNWLSESWYAGIASRPPDGNPPDGIPCEAPLQSISNADILCEHNKLDPDKAGEMKILPQTAYQDVVTRTACEFDPVITVLDVCPECVSAIFKERLYESEHSQFVREFEKIQDMEDEDELGFWISKQWLKDWKLTKPKMHTFSEEDPPPDAPNFYGDVVCEHGAVTPSPTHRKKISKEAS</sequence>
<evidence type="ECO:0000313" key="13">
    <source>
        <dbReference type="Proteomes" id="UP000290288"/>
    </source>
</evidence>
<evidence type="ECO:0000256" key="3">
    <source>
        <dbReference type="ARBA" id="ARBA00009085"/>
    </source>
</evidence>
<dbReference type="OrthoDB" id="289038at2759"/>
<dbReference type="Proteomes" id="UP000290288">
    <property type="component" value="Unassembled WGS sequence"/>
</dbReference>
<evidence type="ECO:0000256" key="10">
    <source>
        <dbReference type="SAM" id="MobiDB-lite"/>
    </source>
</evidence>
<dbReference type="EMBL" id="SDEE01000349">
    <property type="protein sequence ID" value="RXW17338.1"/>
    <property type="molecule type" value="Genomic_DNA"/>
</dbReference>
<evidence type="ECO:0000313" key="12">
    <source>
        <dbReference type="EMBL" id="RXW17338.1"/>
    </source>
</evidence>
<keyword evidence="8" id="KW-0788">Thiol protease</keyword>
<keyword evidence="7" id="KW-0378">Hydrolase</keyword>
<comment type="catalytic activity">
    <reaction evidence="1">
        <text>Thiol-dependent hydrolysis of ester, thioester, amide, peptide and isopeptide bonds formed by the C-terminal Gly of ubiquitin (a 76-residue protein attached to proteins as an intracellular targeting signal).</text>
        <dbReference type="EC" id="3.4.19.12"/>
    </reaction>
</comment>
<feature type="region of interest" description="Disordered" evidence="10">
    <location>
        <begin position="87"/>
        <end position="138"/>
    </location>
</feature>
<dbReference type="InterPro" id="IPR018200">
    <property type="entry name" value="USP_CS"/>
</dbReference>
<dbReference type="InterPro" id="IPR038765">
    <property type="entry name" value="Papain-like_cys_pep_sf"/>
</dbReference>
<proteinExistence type="inferred from homology"/>
<accession>A0A4V1Q348</accession>
<feature type="domain" description="USP" evidence="11">
    <location>
        <begin position="1"/>
        <end position="153"/>
    </location>
</feature>
<dbReference type="PANTHER" id="PTHR24006:SF722">
    <property type="entry name" value="UBIQUITIN CARBOXYL-TERMINAL HYDROLASE 48"/>
    <property type="match status" value="1"/>
</dbReference>
<dbReference type="Pfam" id="PF00443">
    <property type="entry name" value="UCH"/>
    <property type="match status" value="1"/>
</dbReference>
<comment type="subcellular location">
    <subcellularLocation>
        <location evidence="2">Nucleus</location>
    </subcellularLocation>
</comment>
<dbReference type="EC" id="3.4.19.12" evidence="4"/>
<protein>
    <recommendedName>
        <fullName evidence="4">ubiquitinyl hydrolase 1</fullName>
        <ecNumber evidence="4">3.4.19.12</ecNumber>
    </recommendedName>
</protein>
<keyword evidence="5" id="KW-0645">Protease</keyword>
<evidence type="ECO:0000256" key="2">
    <source>
        <dbReference type="ARBA" id="ARBA00004123"/>
    </source>
</evidence>
<evidence type="ECO:0000256" key="4">
    <source>
        <dbReference type="ARBA" id="ARBA00012759"/>
    </source>
</evidence>
<gene>
    <name evidence="12" type="ORF">EST38_g8522</name>
</gene>
<dbReference type="AlphaFoldDB" id="A0A4V1Q348"/>
<organism evidence="12 13">
    <name type="scientific">Candolleomyces aberdarensis</name>
    <dbReference type="NCBI Taxonomy" id="2316362"/>
    <lineage>
        <taxon>Eukaryota</taxon>
        <taxon>Fungi</taxon>
        <taxon>Dikarya</taxon>
        <taxon>Basidiomycota</taxon>
        <taxon>Agaricomycotina</taxon>
        <taxon>Agaricomycetes</taxon>
        <taxon>Agaricomycetidae</taxon>
        <taxon>Agaricales</taxon>
        <taxon>Agaricineae</taxon>
        <taxon>Psathyrellaceae</taxon>
        <taxon>Candolleomyces</taxon>
    </lineage>
</organism>
<dbReference type="InterPro" id="IPR028889">
    <property type="entry name" value="USP"/>
</dbReference>
<dbReference type="GO" id="GO:0005829">
    <property type="term" value="C:cytosol"/>
    <property type="evidence" value="ECO:0007669"/>
    <property type="project" value="TreeGrafter"/>
</dbReference>
<evidence type="ECO:0000256" key="5">
    <source>
        <dbReference type="ARBA" id="ARBA00022670"/>
    </source>
</evidence>
<evidence type="ECO:0000256" key="9">
    <source>
        <dbReference type="ARBA" id="ARBA00023242"/>
    </source>
</evidence>
<dbReference type="STRING" id="2316362.A0A4V1Q348"/>
<dbReference type="SUPFAM" id="SSF54001">
    <property type="entry name" value="Cysteine proteinases"/>
    <property type="match status" value="1"/>
</dbReference>
<evidence type="ECO:0000256" key="7">
    <source>
        <dbReference type="ARBA" id="ARBA00022801"/>
    </source>
</evidence>
<dbReference type="InterPro" id="IPR001394">
    <property type="entry name" value="Peptidase_C19_UCH"/>
</dbReference>
<keyword evidence="13" id="KW-1185">Reference proteome</keyword>
<comment type="caution">
    <text evidence="12">The sequence shown here is derived from an EMBL/GenBank/DDBJ whole genome shotgun (WGS) entry which is preliminary data.</text>
</comment>
<comment type="similarity">
    <text evidence="3">Belongs to the peptidase C19 family.</text>
</comment>